<evidence type="ECO:0000313" key="2">
    <source>
        <dbReference type="EMBL" id="SDI05373.1"/>
    </source>
</evidence>
<dbReference type="AlphaFoldDB" id="A0A1G8HFF0"/>
<feature type="chain" id="PRO_5039451506" evidence="1">
    <location>
        <begin position="21"/>
        <end position="189"/>
    </location>
</feature>
<dbReference type="PROSITE" id="PS51257">
    <property type="entry name" value="PROKAR_LIPOPROTEIN"/>
    <property type="match status" value="1"/>
</dbReference>
<reference evidence="2 3" key="1">
    <citation type="submission" date="2016-10" db="EMBL/GenBank/DDBJ databases">
        <authorList>
            <person name="de Groot N.N."/>
        </authorList>
    </citation>
    <scope>NUCLEOTIDE SEQUENCE [LARGE SCALE GENOMIC DNA]</scope>
    <source>
        <strain evidence="2 3">CGMCC 1.5058</strain>
    </source>
</reference>
<keyword evidence="1" id="KW-0732">Signal</keyword>
<gene>
    <name evidence="2" type="ORF">SAMN05421804_101567</name>
</gene>
<dbReference type="EMBL" id="FNDZ01000001">
    <property type="protein sequence ID" value="SDI05373.1"/>
    <property type="molecule type" value="Genomic_DNA"/>
</dbReference>
<dbReference type="RefSeq" id="WP_031573813.1">
    <property type="nucleotide sequence ID" value="NZ_FNDZ01000001.1"/>
</dbReference>
<accession>A0A1G8HFF0</accession>
<dbReference type="Proteomes" id="UP000183255">
    <property type="component" value="Unassembled WGS sequence"/>
</dbReference>
<proteinExistence type="predicted"/>
<evidence type="ECO:0000256" key="1">
    <source>
        <dbReference type="SAM" id="SignalP"/>
    </source>
</evidence>
<name>A0A1G8HFF0_9CLOT</name>
<protein>
    <submittedName>
        <fullName evidence="2">Uncharacterized protein</fullName>
    </submittedName>
</protein>
<feature type="signal peptide" evidence="1">
    <location>
        <begin position="1"/>
        <end position="20"/>
    </location>
</feature>
<sequence length="189" mass="21412">MKSKMFVITFTMLFMVFLGACSKQQGYDVSDETIRKINSEETYPDTPGELQTIYNSIKDIASDSDDIVKVNVLGNSIEMLDGYPQVHTMVEVQSIVKGNLKSGDRIEIIEEGGGDEVVLGGIPYLNDELSYVLFLTQYNQKYYIVGAYQGRFVEREGHIFQQASTGVKLRDYAPVRTDEFLKMIEMTTR</sequence>
<evidence type="ECO:0000313" key="3">
    <source>
        <dbReference type="Proteomes" id="UP000183255"/>
    </source>
</evidence>
<organism evidence="2 3">
    <name type="scientific">Proteiniclasticum ruminis</name>
    <dbReference type="NCBI Taxonomy" id="398199"/>
    <lineage>
        <taxon>Bacteria</taxon>
        <taxon>Bacillati</taxon>
        <taxon>Bacillota</taxon>
        <taxon>Clostridia</taxon>
        <taxon>Eubacteriales</taxon>
        <taxon>Clostridiaceae</taxon>
        <taxon>Proteiniclasticum</taxon>
    </lineage>
</organism>